<dbReference type="OrthoDB" id="595201at2759"/>
<protein>
    <recommendedName>
        <fullName evidence="4">MATH domain-containing protein</fullName>
    </recommendedName>
</protein>
<dbReference type="Gene3D" id="2.60.210.10">
    <property type="entry name" value="Apoptosis, Tumor Necrosis Factor Receptor Associated Protein 2, Chain A"/>
    <property type="match status" value="1"/>
</dbReference>
<dbReference type="PROSITE" id="PS50144">
    <property type="entry name" value="MATH"/>
    <property type="match status" value="1"/>
</dbReference>
<dbReference type="SUPFAM" id="SSF49599">
    <property type="entry name" value="TRAF domain-like"/>
    <property type="match status" value="1"/>
</dbReference>
<evidence type="ECO:0000313" key="5">
    <source>
        <dbReference type="EMBL" id="KAF8653767.1"/>
    </source>
</evidence>
<dbReference type="PANTHER" id="PTHR26379:SF469">
    <property type="entry name" value="MAB1"/>
    <property type="match status" value="1"/>
</dbReference>
<dbReference type="InterPro" id="IPR000210">
    <property type="entry name" value="BTB/POZ_dom"/>
</dbReference>
<dbReference type="InterPro" id="IPR056423">
    <property type="entry name" value="BACK_BPM_SPOP"/>
</dbReference>
<comment type="caution">
    <text evidence="5">The sequence shown here is derived from an EMBL/GenBank/DDBJ whole genome shotgun (WGS) entry which is preliminary data.</text>
</comment>
<evidence type="ECO:0000259" key="4">
    <source>
        <dbReference type="PROSITE" id="PS50144"/>
    </source>
</evidence>
<dbReference type="EMBL" id="JACEFO010002617">
    <property type="protein sequence ID" value="KAF8653767.1"/>
    <property type="molecule type" value="Genomic_DNA"/>
</dbReference>
<dbReference type="PANTHER" id="PTHR26379">
    <property type="entry name" value="BTB/POZ AND MATH DOMAIN-CONTAINING PROTEIN 1"/>
    <property type="match status" value="1"/>
</dbReference>
<dbReference type="Gene3D" id="3.30.710.10">
    <property type="entry name" value="Potassium Channel Kv1.1, Chain A"/>
    <property type="match status" value="1"/>
</dbReference>
<dbReference type="Pfam" id="PF00651">
    <property type="entry name" value="BTB"/>
    <property type="match status" value="1"/>
</dbReference>
<dbReference type="Pfam" id="PF24570">
    <property type="entry name" value="BACK_BPM_SPOP"/>
    <property type="match status" value="1"/>
</dbReference>
<dbReference type="Pfam" id="PF22486">
    <property type="entry name" value="MATH_2"/>
    <property type="match status" value="1"/>
</dbReference>
<gene>
    <name evidence="5" type="ORF">HU200_061883</name>
</gene>
<dbReference type="InterPro" id="IPR008974">
    <property type="entry name" value="TRAF-like"/>
</dbReference>
<feature type="domain" description="MATH" evidence="4">
    <location>
        <begin position="4"/>
        <end position="130"/>
    </location>
</feature>
<dbReference type="GO" id="GO:0016567">
    <property type="term" value="P:protein ubiquitination"/>
    <property type="evidence" value="ECO:0007669"/>
    <property type="project" value="InterPro"/>
</dbReference>
<organism evidence="5 6">
    <name type="scientific">Digitaria exilis</name>
    <dbReference type="NCBI Taxonomy" id="1010633"/>
    <lineage>
        <taxon>Eukaryota</taxon>
        <taxon>Viridiplantae</taxon>
        <taxon>Streptophyta</taxon>
        <taxon>Embryophyta</taxon>
        <taxon>Tracheophyta</taxon>
        <taxon>Spermatophyta</taxon>
        <taxon>Magnoliopsida</taxon>
        <taxon>Liliopsida</taxon>
        <taxon>Poales</taxon>
        <taxon>Poaceae</taxon>
        <taxon>PACMAD clade</taxon>
        <taxon>Panicoideae</taxon>
        <taxon>Panicodae</taxon>
        <taxon>Paniceae</taxon>
        <taxon>Anthephorinae</taxon>
        <taxon>Digitaria</taxon>
    </lineage>
</organism>
<sequence>MSSAGSLEFKFDYFGTKNLGIGEAVYSNLFSAGGHQWRIVCFPHGYRKKDEGKYLSIYLQLMGESKNVKAIFEAFAMGRDGKPSSSHAERCVRVYPPDGYSSWGYARFVNRSDLEKVYVVNGFATIMCLPVPPSDIGAHLGHLHLLDYCTEEDTSDIAPATFRAVLRFMYTDSLPGDYCDDLVGDDSTRPALREKLLRDLLAAADRYALDRLKLLCASKLWENTYDCPELKKKCIDFVAEEKNFKKTVLTDGDGFVRLAHKFGSIGAQISSTPEEESHMCKSGKPPHDRFPDNDGRVYVVGETVSLLVLPRCITMIQGAWNQRGPVVWPQVSGSDPLLHPRTCTAGLSQVHANTSRLVFPANGVRRESRPIDDRQRLTKSSVHISARIQEIDGNNVHAST</sequence>
<evidence type="ECO:0000256" key="3">
    <source>
        <dbReference type="SAM" id="MobiDB-lite"/>
    </source>
</evidence>
<evidence type="ECO:0000256" key="1">
    <source>
        <dbReference type="ARBA" id="ARBA00004906"/>
    </source>
</evidence>
<dbReference type="InterPro" id="IPR002083">
    <property type="entry name" value="MATH/TRAF_dom"/>
</dbReference>
<keyword evidence="6" id="KW-1185">Reference proteome</keyword>
<evidence type="ECO:0000313" key="6">
    <source>
        <dbReference type="Proteomes" id="UP000636709"/>
    </source>
</evidence>
<accession>A0A835A7H5</accession>
<name>A0A835A7H5_9POAL</name>
<dbReference type="AlphaFoldDB" id="A0A835A7H5"/>
<comment type="pathway">
    <text evidence="1">Protein modification; protein ubiquitination.</text>
</comment>
<feature type="region of interest" description="Disordered" evidence="3">
    <location>
        <begin position="273"/>
        <end position="293"/>
    </location>
</feature>
<dbReference type="Proteomes" id="UP000636709">
    <property type="component" value="Unassembled WGS sequence"/>
</dbReference>
<dbReference type="SUPFAM" id="SSF54695">
    <property type="entry name" value="POZ domain"/>
    <property type="match status" value="1"/>
</dbReference>
<evidence type="ECO:0000256" key="2">
    <source>
        <dbReference type="ARBA" id="ARBA00010846"/>
    </source>
</evidence>
<comment type="similarity">
    <text evidence="2">Belongs to the Tdpoz family.</text>
</comment>
<reference evidence="5" key="1">
    <citation type="submission" date="2020-07" db="EMBL/GenBank/DDBJ databases">
        <title>Genome sequence and genetic diversity analysis of an under-domesticated orphan crop, white fonio (Digitaria exilis).</title>
        <authorList>
            <person name="Bennetzen J.L."/>
            <person name="Chen S."/>
            <person name="Ma X."/>
            <person name="Wang X."/>
            <person name="Yssel A.E.J."/>
            <person name="Chaluvadi S.R."/>
            <person name="Johnson M."/>
            <person name="Gangashetty P."/>
            <person name="Hamidou F."/>
            <person name="Sanogo M.D."/>
            <person name="Zwaenepoel A."/>
            <person name="Wallace J."/>
            <person name="Van De Peer Y."/>
            <person name="Van Deynze A."/>
        </authorList>
    </citation>
    <scope>NUCLEOTIDE SEQUENCE</scope>
    <source>
        <tissue evidence="5">Leaves</tissue>
    </source>
</reference>
<dbReference type="InterPro" id="IPR045005">
    <property type="entry name" value="BPM1-6"/>
</dbReference>
<feature type="compositionally biased region" description="Basic and acidic residues" evidence="3">
    <location>
        <begin position="275"/>
        <end position="293"/>
    </location>
</feature>
<dbReference type="CDD" id="cd00121">
    <property type="entry name" value="MATH"/>
    <property type="match status" value="1"/>
</dbReference>
<proteinExistence type="inferred from homology"/>
<dbReference type="InterPro" id="IPR011333">
    <property type="entry name" value="SKP1/BTB/POZ_sf"/>
</dbReference>